<dbReference type="OrthoDB" id="571431at2"/>
<dbReference type="HOGENOM" id="CLU_1431857_0_0_3"/>
<keyword evidence="2" id="KW-1185">Reference proteome</keyword>
<evidence type="ECO:0008006" key="3">
    <source>
        <dbReference type="Google" id="ProtNLM"/>
    </source>
</evidence>
<evidence type="ECO:0000313" key="1">
    <source>
        <dbReference type="EMBL" id="ACK68664.1"/>
    </source>
</evidence>
<dbReference type="STRING" id="65393.PCC7424_0195"/>
<name>B7KAJ2_GLOC7</name>
<dbReference type="Gene3D" id="3.30.1460.10">
    <property type="match status" value="1"/>
</dbReference>
<dbReference type="Proteomes" id="UP000002384">
    <property type="component" value="Chromosome"/>
</dbReference>
<evidence type="ECO:0000313" key="2">
    <source>
        <dbReference type="Proteomes" id="UP000002384"/>
    </source>
</evidence>
<dbReference type="KEGG" id="cyc:PCC7424_0195"/>
<dbReference type="EMBL" id="CP001291">
    <property type="protein sequence ID" value="ACK68664.1"/>
    <property type="molecule type" value="Genomic_DNA"/>
</dbReference>
<proteinExistence type="predicted"/>
<dbReference type="AlphaFoldDB" id="B7KAJ2"/>
<dbReference type="eggNOG" id="ENOG502ZBJ7">
    <property type="taxonomic scope" value="Bacteria"/>
</dbReference>
<gene>
    <name evidence="1" type="ordered locus">PCC7424_0195</name>
</gene>
<protein>
    <recommendedName>
        <fullName evidence="3">DNA-binding domain-containing protein</fullName>
    </recommendedName>
</protein>
<dbReference type="SUPFAM" id="SSF69635">
    <property type="entry name" value="Type III secretory system chaperone-like"/>
    <property type="match status" value="1"/>
</dbReference>
<accession>B7KAJ2</accession>
<reference evidence="2" key="1">
    <citation type="journal article" date="2011" name="MBio">
        <title>Novel metabolic attributes of the genus Cyanothece, comprising a group of unicellular nitrogen-fixing Cyanobacteria.</title>
        <authorList>
            <person name="Bandyopadhyay A."/>
            <person name="Elvitigala T."/>
            <person name="Welsh E."/>
            <person name="Stockel J."/>
            <person name="Liberton M."/>
            <person name="Min H."/>
            <person name="Sherman L.A."/>
            <person name="Pakrasi H.B."/>
        </authorList>
    </citation>
    <scope>NUCLEOTIDE SEQUENCE [LARGE SCALE GENOMIC DNA]</scope>
    <source>
        <strain evidence="2">PCC 7424</strain>
    </source>
</reference>
<dbReference type="RefSeq" id="WP_012597614.1">
    <property type="nucleotide sequence ID" value="NC_011729.1"/>
</dbReference>
<organism evidence="1 2">
    <name type="scientific">Gloeothece citriformis (strain PCC 7424)</name>
    <name type="common">Cyanothece sp. (strain PCC 7424)</name>
    <dbReference type="NCBI Taxonomy" id="65393"/>
    <lineage>
        <taxon>Bacteria</taxon>
        <taxon>Bacillati</taxon>
        <taxon>Cyanobacteriota</taxon>
        <taxon>Cyanophyceae</taxon>
        <taxon>Oscillatoriophycideae</taxon>
        <taxon>Chroococcales</taxon>
        <taxon>Aphanothecaceae</taxon>
        <taxon>Gloeothece</taxon>
        <taxon>Gloeothece citriformis</taxon>
    </lineage>
</organism>
<sequence length="188" mass="21402">MQSQEITSILIDKFGEELVAHPSDDAWQVDTPEFRLLVILTDNREGLRLLLPICPASQAQPYLTQLLQINFAQTQGVHYGLHQEVLWGVYAHPLPSLTPEDLKRAIADLLVLQEKGLSECFNLLIETQIRLIIKAAKQQGQSLEATLQNLDRLYAEGLLGGLSQDPQERDQFLAAWRYQLDRLWDEES</sequence>